<dbReference type="Pfam" id="PF00970">
    <property type="entry name" value="FAD_binding_6"/>
    <property type="match status" value="1"/>
</dbReference>
<feature type="binding site" evidence="13">
    <location>
        <position position="138"/>
    </location>
    <ligand>
        <name>FAD</name>
        <dbReference type="ChEBI" id="CHEBI:57692"/>
    </ligand>
</feature>
<feature type="binding site" evidence="13">
    <location>
        <position position="123"/>
    </location>
    <ligand>
        <name>FAD</name>
        <dbReference type="ChEBI" id="CHEBI:57692"/>
    </ligand>
</feature>
<dbReference type="GO" id="GO:0008940">
    <property type="term" value="F:nitrate reductase activity"/>
    <property type="evidence" value="ECO:0007669"/>
    <property type="project" value="UniProtKB-ARBA"/>
</dbReference>
<gene>
    <name evidence="17" type="ORF">PSAL00342_LOCUS7098</name>
</gene>
<dbReference type="InterPro" id="IPR001834">
    <property type="entry name" value="CBR-like"/>
</dbReference>
<dbReference type="Gene3D" id="2.40.30.10">
    <property type="entry name" value="Translation factors"/>
    <property type="match status" value="1"/>
</dbReference>
<feature type="binding site" evidence="13">
    <location>
        <position position="104"/>
    </location>
    <ligand>
        <name>FAD</name>
        <dbReference type="ChEBI" id="CHEBI:57692"/>
    </ligand>
</feature>
<dbReference type="PANTHER" id="PTHR19370:SF185">
    <property type="entry name" value="NADH-CYTOCHROME B5 REDUCTASE"/>
    <property type="match status" value="1"/>
</dbReference>
<evidence type="ECO:0000256" key="4">
    <source>
        <dbReference type="ARBA" id="ARBA00003838"/>
    </source>
</evidence>
<dbReference type="FunFam" id="3.40.50.80:FF:000009">
    <property type="entry name" value="NADH-cytochrome b5 reductase"/>
    <property type="match status" value="1"/>
</dbReference>
<dbReference type="PANTHER" id="PTHR19370">
    <property type="entry name" value="NADH-CYTOCHROME B5 REDUCTASE"/>
    <property type="match status" value="1"/>
</dbReference>
<dbReference type="EMBL" id="HBIS01008313">
    <property type="protein sequence ID" value="CAE0613199.1"/>
    <property type="molecule type" value="Transcribed_RNA"/>
</dbReference>
<sequence length="313" mass="35620">MDFWKFLKLLLGDREVWIMRGVLLAVFAVVWLVYMWWAGFLRRKPKALKAGETVHFALIDKKDVSHDTRRLRFELPSKDHILGLPVGNHFSISFKDKDGKTVSRPYTPTSSDDERGYVDLVVKVYKANVHPKFPEGGKMSQYLDQLTIGEKIAVEGPKGRIQYMGRGVFSVKQLPRDGGGRVNKSYKHIGMIAGGTGITPMVQIMVQIAKDVGDKTKVSLLFANQREDDILLRHDIDLLCKQFGFDVWYTLDHPPSNWNYSTGFVDAKMMMKHLPPAGPDTLLLFCGPPMMFKHAVLPAYKDLGYTKDMHLEF</sequence>
<evidence type="ECO:0000256" key="6">
    <source>
        <dbReference type="ARBA" id="ARBA00011738"/>
    </source>
</evidence>
<comment type="function">
    <text evidence="4">Nitrate reductase is a key enzyme involved in the first step of nitrate assimilation in plants, fungi and bacteria.</text>
</comment>
<comment type="cofactor">
    <cofactor evidence="1">
        <name>Mo-molybdopterin</name>
        <dbReference type="ChEBI" id="CHEBI:71302"/>
    </cofactor>
</comment>
<keyword evidence="12" id="KW-0534">Nitrate assimilation</keyword>
<dbReference type="PRINTS" id="PR00371">
    <property type="entry name" value="FPNCR"/>
</dbReference>
<dbReference type="Gene3D" id="3.40.50.80">
    <property type="entry name" value="Nucleotide-binding domain of ferredoxin-NADP reductase (FNR) module"/>
    <property type="match status" value="1"/>
</dbReference>
<evidence type="ECO:0000259" key="16">
    <source>
        <dbReference type="PROSITE" id="PS51384"/>
    </source>
</evidence>
<feature type="binding site" evidence="13">
    <location>
        <position position="105"/>
    </location>
    <ligand>
        <name>FAD</name>
        <dbReference type="ChEBI" id="CHEBI:57692"/>
    </ligand>
</feature>
<comment type="similarity">
    <text evidence="5">Belongs to the nitrate reductase family.</text>
</comment>
<feature type="binding site" evidence="13">
    <location>
        <position position="140"/>
    </location>
    <ligand>
        <name>FAD</name>
        <dbReference type="ChEBI" id="CHEBI:57692"/>
    </ligand>
</feature>
<dbReference type="InterPro" id="IPR001709">
    <property type="entry name" value="Flavoprot_Pyr_Nucl_cyt_Rdtase"/>
</dbReference>
<evidence type="ECO:0000256" key="12">
    <source>
        <dbReference type="ARBA" id="ARBA00023063"/>
    </source>
</evidence>
<evidence type="ECO:0000256" key="13">
    <source>
        <dbReference type="PIRSR" id="PIRSR601834-1"/>
    </source>
</evidence>
<dbReference type="InterPro" id="IPR001433">
    <property type="entry name" value="OxRdtase_FAD/NAD-bd"/>
</dbReference>
<evidence type="ECO:0000256" key="9">
    <source>
        <dbReference type="ARBA" id="ARBA00022827"/>
    </source>
</evidence>
<dbReference type="CDD" id="cd06183">
    <property type="entry name" value="cyt_b5_reduct_like"/>
    <property type="match status" value="1"/>
</dbReference>
<keyword evidence="8 13" id="KW-0285">Flavoprotein</keyword>
<keyword evidence="7" id="KW-0500">Molybdenum</keyword>
<dbReference type="GO" id="GO:0090524">
    <property type="term" value="F:cytochrome-b5 reductase activity, acting on NADH"/>
    <property type="evidence" value="ECO:0007669"/>
    <property type="project" value="UniProtKB-EC"/>
</dbReference>
<comment type="catalytic activity">
    <reaction evidence="14">
        <text>2 Fe(III)-[cytochrome b5] + NADH = 2 Fe(II)-[cytochrome b5] + NAD(+) + H(+)</text>
        <dbReference type="Rhea" id="RHEA:46680"/>
        <dbReference type="Rhea" id="RHEA-COMP:10438"/>
        <dbReference type="Rhea" id="RHEA-COMP:10439"/>
        <dbReference type="ChEBI" id="CHEBI:15378"/>
        <dbReference type="ChEBI" id="CHEBI:29033"/>
        <dbReference type="ChEBI" id="CHEBI:29034"/>
        <dbReference type="ChEBI" id="CHEBI:57540"/>
        <dbReference type="ChEBI" id="CHEBI:57945"/>
        <dbReference type="EC" id="1.6.2.2"/>
    </reaction>
</comment>
<accession>A0A7S3UFB9</accession>
<feature type="binding site" evidence="13">
    <location>
        <position position="106"/>
    </location>
    <ligand>
        <name>FAD</name>
        <dbReference type="ChEBI" id="CHEBI:57692"/>
    </ligand>
</feature>
<evidence type="ECO:0000256" key="10">
    <source>
        <dbReference type="ARBA" id="ARBA00023002"/>
    </source>
</evidence>
<dbReference type="EC" id="1.6.2.2" evidence="14"/>
<evidence type="ECO:0000256" key="7">
    <source>
        <dbReference type="ARBA" id="ARBA00022505"/>
    </source>
</evidence>
<feature type="binding site" evidence="13">
    <location>
        <position position="121"/>
    </location>
    <ligand>
        <name>FAD</name>
        <dbReference type="ChEBI" id="CHEBI:57692"/>
    </ligand>
</feature>
<keyword evidence="9 13" id="KW-0274">FAD</keyword>
<evidence type="ECO:0000256" key="3">
    <source>
        <dbReference type="ARBA" id="ARBA00001974"/>
    </source>
</evidence>
<evidence type="ECO:0000256" key="11">
    <source>
        <dbReference type="ARBA" id="ARBA00023027"/>
    </source>
</evidence>
<keyword evidence="15" id="KW-0472">Membrane</keyword>
<keyword evidence="11 14" id="KW-0520">NAD</keyword>
<dbReference type="GO" id="GO:0042128">
    <property type="term" value="P:nitrate assimilation"/>
    <property type="evidence" value="ECO:0007669"/>
    <property type="project" value="UniProtKB-KW"/>
</dbReference>
<comment type="subunit">
    <text evidence="6">Homodimer.</text>
</comment>
<dbReference type="GO" id="GO:0071949">
    <property type="term" value="F:FAD binding"/>
    <property type="evidence" value="ECO:0007669"/>
    <property type="project" value="TreeGrafter"/>
</dbReference>
<dbReference type="PRINTS" id="PR00406">
    <property type="entry name" value="CYTB5RDTASE"/>
</dbReference>
<dbReference type="InterPro" id="IPR017927">
    <property type="entry name" value="FAD-bd_FR_type"/>
</dbReference>
<keyword evidence="10 14" id="KW-0560">Oxidoreductase</keyword>
<dbReference type="PROSITE" id="PS51384">
    <property type="entry name" value="FAD_FR"/>
    <property type="match status" value="1"/>
</dbReference>
<evidence type="ECO:0000256" key="14">
    <source>
        <dbReference type="RuleBase" id="RU361226"/>
    </source>
</evidence>
<dbReference type="Pfam" id="PF00175">
    <property type="entry name" value="NAD_binding_1"/>
    <property type="match status" value="1"/>
</dbReference>
<evidence type="ECO:0000256" key="1">
    <source>
        <dbReference type="ARBA" id="ARBA00001924"/>
    </source>
</evidence>
<evidence type="ECO:0000256" key="2">
    <source>
        <dbReference type="ARBA" id="ARBA00001971"/>
    </source>
</evidence>
<feature type="binding site" evidence="13">
    <location>
        <position position="139"/>
    </location>
    <ligand>
        <name>FAD</name>
        <dbReference type="ChEBI" id="CHEBI:57692"/>
    </ligand>
</feature>
<protein>
    <recommendedName>
        <fullName evidence="14">NADH-cytochrome b5 reductase</fullName>
        <ecNumber evidence="14">1.6.2.2</ecNumber>
    </recommendedName>
</protein>
<comment type="similarity">
    <text evidence="14">Belongs to the flavoprotein pyridine nucleotide cytochrome reductase family.</text>
</comment>
<reference evidence="17" key="1">
    <citation type="submission" date="2021-01" db="EMBL/GenBank/DDBJ databases">
        <authorList>
            <person name="Corre E."/>
            <person name="Pelletier E."/>
            <person name="Niang G."/>
            <person name="Scheremetjew M."/>
            <person name="Finn R."/>
            <person name="Kale V."/>
            <person name="Holt S."/>
            <person name="Cochrane G."/>
            <person name="Meng A."/>
            <person name="Brown T."/>
            <person name="Cohen L."/>
        </authorList>
    </citation>
    <scope>NUCLEOTIDE SEQUENCE</scope>
    <source>
        <strain evidence="17">CCMP1897</strain>
    </source>
</reference>
<dbReference type="InterPro" id="IPR039261">
    <property type="entry name" value="FNR_nucleotide-bd"/>
</dbReference>
<comment type="cofactor">
    <cofactor evidence="3 13 14">
        <name>FAD</name>
        <dbReference type="ChEBI" id="CHEBI:57692"/>
    </cofactor>
</comment>
<dbReference type="InterPro" id="IPR008333">
    <property type="entry name" value="Cbr1-like_FAD-bd_dom"/>
</dbReference>
<feature type="domain" description="FAD-binding FR-type" evidence="16">
    <location>
        <begin position="51"/>
        <end position="164"/>
    </location>
</feature>
<evidence type="ECO:0000256" key="15">
    <source>
        <dbReference type="SAM" id="Phobius"/>
    </source>
</evidence>
<dbReference type="AlphaFoldDB" id="A0A7S3UFB9"/>
<evidence type="ECO:0000256" key="5">
    <source>
        <dbReference type="ARBA" id="ARBA00006253"/>
    </source>
</evidence>
<feature type="transmembrane region" description="Helical" evidence="15">
    <location>
        <begin position="17"/>
        <end position="37"/>
    </location>
</feature>
<dbReference type="SUPFAM" id="SSF52343">
    <property type="entry name" value="Ferredoxin reductase-like, C-terminal NADP-linked domain"/>
    <property type="match status" value="1"/>
</dbReference>
<organism evidence="17">
    <name type="scientific">Picocystis salinarum</name>
    <dbReference type="NCBI Taxonomy" id="88271"/>
    <lineage>
        <taxon>Eukaryota</taxon>
        <taxon>Viridiplantae</taxon>
        <taxon>Chlorophyta</taxon>
        <taxon>Picocystophyceae</taxon>
        <taxon>Picocystales</taxon>
        <taxon>Picocystaceae</taxon>
        <taxon>Picocystis</taxon>
    </lineage>
</organism>
<comment type="cofactor">
    <cofactor evidence="2">
        <name>heme</name>
        <dbReference type="ChEBI" id="CHEBI:30413"/>
    </cofactor>
</comment>
<feature type="binding site" evidence="13">
    <location>
        <position position="199"/>
    </location>
    <ligand>
        <name>FAD</name>
        <dbReference type="ChEBI" id="CHEBI:57692"/>
    </ligand>
</feature>
<dbReference type="InterPro" id="IPR017938">
    <property type="entry name" value="Riboflavin_synthase-like_b-brl"/>
</dbReference>
<keyword evidence="15" id="KW-1133">Transmembrane helix</keyword>
<evidence type="ECO:0000313" key="17">
    <source>
        <dbReference type="EMBL" id="CAE0613199.1"/>
    </source>
</evidence>
<name>A0A7S3UFB9_9CHLO</name>
<keyword evidence="15" id="KW-0812">Transmembrane</keyword>
<evidence type="ECO:0000256" key="8">
    <source>
        <dbReference type="ARBA" id="ARBA00022630"/>
    </source>
</evidence>
<proteinExistence type="inferred from homology"/>
<dbReference type="FunFam" id="2.40.30.10:FF:000021">
    <property type="entry name" value="NADH-cytochrome b5 reductase"/>
    <property type="match status" value="1"/>
</dbReference>
<dbReference type="SUPFAM" id="SSF63380">
    <property type="entry name" value="Riboflavin synthase domain-like"/>
    <property type="match status" value="1"/>
</dbReference>